<evidence type="ECO:0000313" key="3">
    <source>
        <dbReference type="Proteomes" id="UP000714275"/>
    </source>
</evidence>
<evidence type="ECO:0000256" key="1">
    <source>
        <dbReference type="SAM" id="MobiDB-lite"/>
    </source>
</evidence>
<comment type="caution">
    <text evidence="2">The sequence shown here is derived from an EMBL/GenBank/DDBJ whole genome shotgun (WGS) entry which is preliminary data.</text>
</comment>
<feature type="compositionally biased region" description="Low complexity" evidence="1">
    <location>
        <begin position="7"/>
        <end position="37"/>
    </location>
</feature>
<organism evidence="2 3">
    <name type="scientific">Suillus placidus</name>
    <dbReference type="NCBI Taxonomy" id="48579"/>
    <lineage>
        <taxon>Eukaryota</taxon>
        <taxon>Fungi</taxon>
        <taxon>Dikarya</taxon>
        <taxon>Basidiomycota</taxon>
        <taxon>Agaricomycotina</taxon>
        <taxon>Agaricomycetes</taxon>
        <taxon>Agaricomycetidae</taxon>
        <taxon>Boletales</taxon>
        <taxon>Suillineae</taxon>
        <taxon>Suillaceae</taxon>
        <taxon>Suillus</taxon>
    </lineage>
</organism>
<dbReference type="InterPro" id="IPR011011">
    <property type="entry name" value="Znf_FYVE_PHD"/>
</dbReference>
<dbReference type="EMBL" id="JABBWD010000018">
    <property type="protein sequence ID" value="KAG1778005.1"/>
    <property type="molecule type" value="Genomic_DNA"/>
</dbReference>
<dbReference type="OrthoDB" id="2687899at2759"/>
<gene>
    <name evidence="2" type="ORF">EV702DRAFT_1196804</name>
</gene>
<keyword evidence="3" id="KW-1185">Reference proteome</keyword>
<name>A0A9P7D2N5_9AGAM</name>
<dbReference type="SUPFAM" id="SSF57903">
    <property type="entry name" value="FYVE/PHD zinc finger"/>
    <property type="match status" value="1"/>
</dbReference>
<proteinExistence type="predicted"/>
<dbReference type="AlphaFoldDB" id="A0A9P7D2N5"/>
<reference evidence="2" key="1">
    <citation type="journal article" date="2020" name="New Phytol.">
        <title>Comparative genomics reveals dynamic genome evolution in host specialist ectomycorrhizal fungi.</title>
        <authorList>
            <person name="Lofgren L.A."/>
            <person name="Nguyen N.H."/>
            <person name="Vilgalys R."/>
            <person name="Ruytinx J."/>
            <person name="Liao H.L."/>
            <person name="Branco S."/>
            <person name="Kuo A."/>
            <person name="LaButti K."/>
            <person name="Lipzen A."/>
            <person name="Andreopoulos W."/>
            <person name="Pangilinan J."/>
            <person name="Riley R."/>
            <person name="Hundley H."/>
            <person name="Na H."/>
            <person name="Barry K."/>
            <person name="Grigoriev I.V."/>
            <person name="Stajich J.E."/>
            <person name="Kennedy P.G."/>
        </authorList>
    </citation>
    <scope>NUCLEOTIDE SEQUENCE</scope>
    <source>
        <strain evidence="2">DOB743</strain>
    </source>
</reference>
<feature type="region of interest" description="Disordered" evidence="1">
    <location>
        <begin position="1"/>
        <end position="40"/>
    </location>
</feature>
<feature type="region of interest" description="Disordered" evidence="1">
    <location>
        <begin position="491"/>
        <end position="511"/>
    </location>
</feature>
<evidence type="ECO:0000313" key="2">
    <source>
        <dbReference type="EMBL" id="KAG1778005.1"/>
    </source>
</evidence>
<sequence length="511" mass="55032">MVRNTAKKTAAGGIAKRVSGPLGSPAASPAPASPTSEGEPEVAWSDVHSQWYLICRDGAEGDVVLYECSACPRVMCSRCLDIPSDSRDLAGRSDVLFLCLSCHAEHTNKVPAPYYGFYRGSLPAEGGKPALQGFLRMNGMFETASCAVLAAAPIAVIHFILGGSEEIVTPVPLLSHYLQHYFPNGGYIYLKVPFNVATHRNIRAYTGAQEARITQLKSHLAHSGHVFAFFSDHSEEDSGWLFAGREKGSFIAMSVLQVLSTVLGPYSGVLQGAMMIFLVCGSVVAHDDAFSELQETLLNYNVGSAIIFSATRFQPLVATNFLLALAEQVVAEQLDISKAFPGLLALSSRLGQHTKVILMIKENAHGVHNLLVTQFAHAHMQTQPWGIPVPGQCPLCGSTNSWSARVAVRAPYESCEPDVPDQGPVSRYLYACAYPECGKAQGKPSYKFHIDKPPGFLVNAAKTKSSGWFQSPSAIFPPSLMSLPASCGPSDAKGKCPRSRDGEVLTKRMRV</sequence>
<dbReference type="Proteomes" id="UP000714275">
    <property type="component" value="Unassembled WGS sequence"/>
</dbReference>
<protein>
    <submittedName>
        <fullName evidence="2">Uncharacterized protein</fullName>
    </submittedName>
</protein>
<accession>A0A9P7D2N5</accession>
<feature type="compositionally biased region" description="Basic and acidic residues" evidence="1">
    <location>
        <begin position="492"/>
        <end position="511"/>
    </location>
</feature>